<dbReference type="SFLD" id="SFLDS00019">
    <property type="entry name" value="Glutathione_Transferase_(cytos"/>
    <property type="match status" value="1"/>
</dbReference>
<dbReference type="InterPro" id="IPR004045">
    <property type="entry name" value="Glutathione_S-Trfase_N"/>
</dbReference>
<dbReference type="Pfam" id="PF02798">
    <property type="entry name" value="GST_N"/>
    <property type="match status" value="1"/>
</dbReference>
<evidence type="ECO:0000259" key="2">
    <source>
        <dbReference type="PROSITE" id="PS50405"/>
    </source>
</evidence>
<protein>
    <submittedName>
        <fullName evidence="3">Glutathione S-transferase</fullName>
    </submittedName>
</protein>
<dbReference type="SUPFAM" id="SSF47616">
    <property type="entry name" value="GST C-terminal domain-like"/>
    <property type="match status" value="1"/>
</dbReference>
<dbReference type="CDD" id="cd03192">
    <property type="entry name" value="GST_C_Sigma_like"/>
    <property type="match status" value="1"/>
</dbReference>
<dbReference type="GO" id="GO:0004364">
    <property type="term" value="F:glutathione transferase activity"/>
    <property type="evidence" value="ECO:0007669"/>
    <property type="project" value="TreeGrafter"/>
</dbReference>
<feature type="domain" description="GST N-terminal" evidence="1">
    <location>
        <begin position="1"/>
        <end position="34"/>
    </location>
</feature>
<accession>A0AAV4FL38</accession>
<dbReference type="InterPro" id="IPR050213">
    <property type="entry name" value="GST_superfamily"/>
</dbReference>
<reference evidence="3 4" key="1">
    <citation type="journal article" date="2021" name="Elife">
        <title>Chloroplast acquisition without the gene transfer in kleptoplastic sea slugs, Plakobranchus ocellatus.</title>
        <authorList>
            <person name="Maeda T."/>
            <person name="Takahashi S."/>
            <person name="Yoshida T."/>
            <person name="Shimamura S."/>
            <person name="Takaki Y."/>
            <person name="Nagai Y."/>
            <person name="Toyoda A."/>
            <person name="Suzuki Y."/>
            <person name="Arimoto A."/>
            <person name="Ishii H."/>
            <person name="Satoh N."/>
            <person name="Nishiyama T."/>
            <person name="Hasebe M."/>
            <person name="Maruyama T."/>
            <person name="Minagawa J."/>
            <person name="Obokata J."/>
            <person name="Shigenobu S."/>
        </authorList>
    </citation>
    <scope>NUCLEOTIDE SEQUENCE [LARGE SCALE GENOMIC DNA]</scope>
</reference>
<proteinExistence type="predicted"/>
<gene>
    <name evidence="3" type="ORF">ElyMa_000419100</name>
</gene>
<dbReference type="PROSITE" id="PS50405">
    <property type="entry name" value="GST_CTER"/>
    <property type="match status" value="1"/>
</dbReference>
<dbReference type="Gene3D" id="1.20.1050.10">
    <property type="match status" value="1"/>
</dbReference>
<dbReference type="Pfam" id="PF14497">
    <property type="entry name" value="GST_C_3"/>
    <property type="match status" value="1"/>
</dbReference>
<sequence length="158" mass="17887">MPFGQMPVLEVDGYKMAQTVAICNYLAREFGLGGKTSLETASIDQVVCLVEDFFGAFFRAFKEKDETRKAELLKAYRDEEAPKYMGMFEKLLQNKPSGYFVGDTATLADIFVFEFMWSFNARNPGILDNYPALVAHQEKVGSIPRIKAYLAARKHTDM</sequence>
<dbReference type="Gene3D" id="3.40.30.10">
    <property type="entry name" value="Glutaredoxin"/>
    <property type="match status" value="1"/>
</dbReference>
<dbReference type="PROSITE" id="PS50404">
    <property type="entry name" value="GST_NTER"/>
    <property type="match status" value="1"/>
</dbReference>
<dbReference type="EMBL" id="BMAT01000828">
    <property type="protein sequence ID" value="GFR73993.1"/>
    <property type="molecule type" value="Genomic_DNA"/>
</dbReference>
<dbReference type="InterPro" id="IPR036249">
    <property type="entry name" value="Thioredoxin-like_sf"/>
</dbReference>
<name>A0AAV4FL38_9GAST</name>
<dbReference type="FunFam" id="1.20.1050.10:FF:000030">
    <property type="entry name" value="Glutathione S-transferase S1"/>
    <property type="match status" value="1"/>
</dbReference>
<evidence type="ECO:0000313" key="4">
    <source>
        <dbReference type="Proteomes" id="UP000762676"/>
    </source>
</evidence>
<dbReference type="PANTHER" id="PTHR11571">
    <property type="entry name" value="GLUTATHIONE S-TRANSFERASE"/>
    <property type="match status" value="1"/>
</dbReference>
<dbReference type="InterPro" id="IPR036282">
    <property type="entry name" value="Glutathione-S-Trfase_C_sf"/>
</dbReference>
<feature type="domain" description="GST C-terminal" evidence="2">
    <location>
        <begin position="36"/>
        <end position="158"/>
    </location>
</feature>
<dbReference type="AlphaFoldDB" id="A0AAV4FL38"/>
<dbReference type="Proteomes" id="UP000762676">
    <property type="component" value="Unassembled WGS sequence"/>
</dbReference>
<dbReference type="InterPro" id="IPR040079">
    <property type="entry name" value="Glutathione_S-Trfase"/>
</dbReference>
<keyword evidence="4" id="KW-1185">Reference proteome</keyword>
<dbReference type="SUPFAM" id="SSF52833">
    <property type="entry name" value="Thioredoxin-like"/>
    <property type="match status" value="1"/>
</dbReference>
<evidence type="ECO:0000313" key="3">
    <source>
        <dbReference type="EMBL" id="GFR73993.1"/>
    </source>
</evidence>
<dbReference type="InterPro" id="IPR010987">
    <property type="entry name" value="Glutathione-S-Trfase_C-like"/>
</dbReference>
<comment type="caution">
    <text evidence="3">The sequence shown here is derived from an EMBL/GenBank/DDBJ whole genome shotgun (WGS) entry which is preliminary data.</text>
</comment>
<dbReference type="InterPro" id="IPR004046">
    <property type="entry name" value="GST_C"/>
</dbReference>
<dbReference type="PANTHER" id="PTHR11571:SF150">
    <property type="entry name" value="GLUTATHIONE S-TRANSFERASE"/>
    <property type="match status" value="1"/>
</dbReference>
<evidence type="ECO:0000259" key="1">
    <source>
        <dbReference type="PROSITE" id="PS50404"/>
    </source>
</evidence>
<organism evidence="3 4">
    <name type="scientific">Elysia marginata</name>
    <dbReference type="NCBI Taxonomy" id="1093978"/>
    <lineage>
        <taxon>Eukaryota</taxon>
        <taxon>Metazoa</taxon>
        <taxon>Spiralia</taxon>
        <taxon>Lophotrochozoa</taxon>
        <taxon>Mollusca</taxon>
        <taxon>Gastropoda</taxon>
        <taxon>Heterobranchia</taxon>
        <taxon>Euthyneura</taxon>
        <taxon>Panpulmonata</taxon>
        <taxon>Sacoglossa</taxon>
        <taxon>Placobranchoidea</taxon>
        <taxon>Plakobranchidae</taxon>
        <taxon>Elysia</taxon>
    </lineage>
</organism>
<dbReference type="GO" id="GO:0006749">
    <property type="term" value="P:glutathione metabolic process"/>
    <property type="evidence" value="ECO:0007669"/>
    <property type="project" value="TreeGrafter"/>
</dbReference>